<keyword evidence="3" id="KW-0223">Dioxygenase</keyword>
<dbReference type="GO" id="GO:0016702">
    <property type="term" value="F:oxidoreductase activity, acting on single donors with incorporation of molecular oxygen, incorporation of two atoms of oxygen"/>
    <property type="evidence" value="ECO:0007669"/>
    <property type="project" value="InterPro"/>
</dbReference>
<dbReference type="Pfam" id="PF00775">
    <property type="entry name" value="Dioxygenase_C"/>
    <property type="match status" value="1"/>
</dbReference>
<dbReference type="PANTHER" id="PTHR34315">
    <property type="match status" value="1"/>
</dbReference>
<dbReference type="AlphaFoldDB" id="A0A9P8MPV3"/>
<gene>
    <name evidence="3" type="ORF">HRG_09109</name>
</gene>
<feature type="signal peptide" evidence="1">
    <location>
        <begin position="1"/>
        <end position="18"/>
    </location>
</feature>
<reference evidence="3" key="1">
    <citation type="submission" date="2021-09" db="EMBL/GenBank/DDBJ databases">
        <title>A high-quality genome of the endoparasitic fungus Hirsutella rhossiliensis with a comparison of Hirsutella genomes reveals transposable elements contributing to genome size variation.</title>
        <authorList>
            <person name="Lin R."/>
            <person name="Jiao Y."/>
            <person name="Sun X."/>
            <person name="Ling J."/>
            <person name="Xie B."/>
            <person name="Cheng X."/>
        </authorList>
    </citation>
    <scope>NUCLEOTIDE SEQUENCE</scope>
    <source>
        <strain evidence="3">HR02</strain>
    </source>
</reference>
<evidence type="ECO:0000313" key="3">
    <source>
        <dbReference type="EMBL" id="KAH0960088.1"/>
    </source>
</evidence>
<evidence type="ECO:0000313" key="4">
    <source>
        <dbReference type="Proteomes" id="UP000824596"/>
    </source>
</evidence>
<evidence type="ECO:0000259" key="2">
    <source>
        <dbReference type="Pfam" id="PF00775"/>
    </source>
</evidence>
<protein>
    <submittedName>
        <fullName evidence="3">Dioxygenase domain-containing protein</fullName>
    </submittedName>
</protein>
<keyword evidence="1" id="KW-0732">Signal</keyword>
<dbReference type="EMBL" id="JAIZPD010000011">
    <property type="protein sequence ID" value="KAH0960088.1"/>
    <property type="molecule type" value="Genomic_DNA"/>
</dbReference>
<dbReference type="CDD" id="cd03457">
    <property type="entry name" value="intradiol_dioxygenase_like"/>
    <property type="match status" value="1"/>
</dbReference>
<feature type="chain" id="PRO_5040429144" evidence="1">
    <location>
        <begin position="19"/>
        <end position="385"/>
    </location>
</feature>
<dbReference type="Gene3D" id="2.60.130.10">
    <property type="entry name" value="Aromatic compound dioxygenase"/>
    <property type="match status" value="1"/>
</dbReference>
<evidence type="ECO:0000256" key="1">
    <source>
        <dbReference type="SAM" id="SignalP"/>
    </source>
</evidence>
<keyword evidence="3" id="KW-0560">Oxidoreductase</keyword>
<organism evidence="3 4">
    <name type="scientific">Hirsutella rhossiliensis</name>
    <dbReference type="NCBI Taxonomy" id="111463"/>
    <lineage>
        <taxon>Eukaryota</taxon>
        <taxon>Fungi</taxon>
        <taxon>Dikarya</taxon>
        <taxon>Ascomycota</taxon>
        <taxon>Pezizomycotina</taxon>
        <taxon>Sordariomycetes</taxon>
        <taxon>Hypocreomycetidae</taxon>
        <taxon>Hypocreales</taxon>
        <taxon>Ophiocordycipitaceae</taxon>
        <taxon>Hirsutella</taxon>
    </lineage>
</organism>
<keyword evidence="4" id="KW-1185">Reference proteome</keyword>
<proteinExistence type="predicted"/>
<dbReference type="Proteomes" id="UP000824596">
    <property type="component" value="Unassembled WGS sequence"/>
</dbReference>
<feature type="domain" description="Intradiol ring-cleavage dioxygenases" evidence="2">
    <location>
        <begin position="121"/>
        <end position="223"/>
    </location>
</feature>
<dbReference type="PANTHER" id="PTHR34315:SF1">
    <property type="entry name" value="INTRADIOL RING-CLEAVAGE DIOXYGENASES DOMAIN-CONTAINING PROTEIN-RELATED"/>
    <property type="match status" value="1"/>
</dbReference>
<dbReference type="GO" id="GO:0008199">
    <property type="term" value="F:ferric iron binding"/>
    <property type="evidence" value="ECO:0007669"/>
    <property type="project" value="InterPro"/>
</dbReference>
<dbReference type="InterPro" id="IPR000627">
    <property type="entry name" value="Intradiol_dOase_C"/>
</dbReference>
<dbReference type="SUPFAM" id="SSF49482">
    <property type="entry name" value="Aromatic compound dioxygenase"/>
    <property type="match status" value="1"/>
</dbReference>
<name>A0A9P8MPV3_9HYPO</name>
<comment type="caution">
    <text evidence="3">The sequence shown here is derived from an EMBL/GenBank/DDBJ whole genome shotgun (WGS) entry which is preliminary data.</text>
</comment>
<dbReference type="RefSeq" id="XP_044717601.1">
    <property type="nucleotide sequence ID" value="XM_044867580.1"/>
</dbReference>
<dbReference type="OrthoDB" id="121380at2759"/>
<accession>A0A9P8MPV3</accession>
<dbReference type="InterPro" id="IPR015889">
    <property type="entry name" value="Intradiol_dOase_core"/>
</dbReference>
<sequence length="385" mass="41096">MVASTTWSVALLLSAVVAHPNHDASQEMAERRSFLNSVRSTSLAHCAESLRARGVDARNAARRSSLAQEARFKRGLLDKRDAETVLGKSHNQTELGYSQNTDLATLFSGNNSCVLAPEVTEGPYYVSGEHVRRNVVDGQKGIDIVLDYQVIDVDTCKPVPNVYVEIWHCNSTGVYSGVVANGNGNAADQPNLSATFLRGIQETNSEGVVSFESLFPGHYGGRTTHIHVMVHANATLYQNQTLGYETYASHVGQAFFDQSLISGVELLEPYRSNEQALTTNAEDMILSQEADADGVDPLMQYALLGDSVSDGLLAWIAFGINTSFASEVTAASFLYDSGGVENPNSGNGGRASSSASASASEALGPTKYASDLAAMACFLGLAVFF</sequence>
<dbReference type="GeneID" id="68358238"/>